<comment type="similarity">
    <text evidence="1">Belongs to the N-acylglucosamine 2-epimerase family.</text>
</comment>
<dbReference type="SUPFAM" id="SSF48208">
    <property type="entry name" value="Six-hairpin glycosidases"/>
    <property type="match status" value="1"/>
</dbReference>
<dbReference type="GO" id="GO:0005975">
    <property type="term" value="P:carbohydrate metabolic process"/>
    <property type="evidence" value="ECO:0007669"/>
    <property type="project" value="InterPro"/>
</dbReference>
<evidence type="ECO:0000256" key="2">
    <source>
        <dbReference type="ARBA" id="ARBA00023235"/>
    </source>
</evidence>
<accession>A0A9X3SJL1</accession>
<gene>
    <name evidence="3" type="ORF">LG943_24525</name>
</gene>
<dbReference type="InterPro" id="IPR008928">
    <property type="entry name" value="6-hairpin_glycosidase_sf"/>
</dbReference>
<dbReference type="Proteomes" id="UP001140076">
    <property type="component" value="Unassembled WGS sequence"/>
</dbReference>
<dbReference type="InterPro" id="IPR010819">
    <property type="entry name" value="AGE/CE"/>
</dbReference>
<organism evidence="3 4">
    <name type="scientific">Streptomonospora mangrovi</name>
    <dbReference type="NCBI Taxonomy" id="2883123"/>
    <lineage>
        <taxon>Bacteria</taxon>
        <taxon>Bacillati</taxon>
        <taxon>Actinomycetota</taxon>
        <taxon>Actinomycetes</taxon>
        <taxon>Streptosporangiales</taxon>
        <taxon>Nocardiopsidaceae</taxon>
        <taxon>Streptomonospora</taxon>
    </lineage>
</organism>
<keyword evidence="2" id="KW-0413">Isomerase</keyword>
<evidence type="ECO:0000256" key="1">
    <source>
        <dbReference type="ARBA" id="ARBA00008558"/>
    </source>
</evidence>
<evidence type="ECO:0000313" key="3">
    <source>
        <dbReference type="EMBL" id="MDA0567464.1"/>
    </source>
</evidence>
<keyword evidence="4" id="KW-1185">Reference proteome</keyword>
<comment type="caution">
    <text evidence="3">The sequence shown here is derived from an EMBL/GenBank/DDBJ whole genome shotgun (WGS) entry which is preliminary data.</text>
</comment>
<dbReference type="PANTHER" id="PTHR15108">
    <property type="entry name" value="N-ACYLGLUCOSAMINE-2-EPIMERASE"/>
    <property type="match status" value="1"/>
</dbReference>
<proteinExistence type="inferred from homology"/>
<dbReference type="InterPro" id="IPR012341">
    <property type="entry name" value="6hp_glycosidase-like_sf"/>
</dbReference>
<dbReference type="AlphaFoldDB" id="A0A9X3SJL1"/>
<dbReference type="GO" id="GO:0016853">
    <property type="term" value="F:isomerase activity"/>
    <property type="evidence" value="ECO:0007669"/>
    <property type="project" value="UniProtKB-KW"/>
</dbReference>
<dbReference type="Pfam" id="PF07221">
    <property type="entry name" value="GlcNAc_2-epim"/>
    <property type="match status" value="1"/>
</dbReference>
<sequence length="415" mass="45194">MDPSADDPAPPEWTRAQRERLVAWAGRARHPHGFAWLDDDGRPRADEGVHTWITARATHVAALHALHAGGTGRTGPAGAAGLAEHGVRRLRESLRDPAHGGWYSRLDLDGTPADTAKAAYQHAFVLLAGATGTAARVPGAADLLADAAAVVDTRFWDDRAGRAAEAFDRDWSGAEPYRGANSNMHLVEAFLAAGAATGEAEWARRALRVAEFLIGEQAAAHGHRLPEHYTADWRVRPEYNRDRPADPFRPYGWTPGHSLEWARLLLHVEAALADPPGWLLPAAEALFTTAARASWARDGADGFCYTLDWADRPVIRERMHWVATEAVAAATALHRRTADPGYAEHADRWWRYVRAHLVDDAAGNWRHELDPANRPGATVWAGRPDVYHAYTALAFAEGLAAPGFALRTAEGSGAR</sequence>
<protein>
    <submittedName>
        <fullName evidence="3">AGE family epimerase/isomerase</fullName>
    </submittedName>
</protein>
<dbReference type="EMBL" id="JAJAQC010000057">
    <property type="protein sequence ID" value="MDA0567464.1"/>
    <property type="molecule type" value="Genomic_DNA"/>
</dbReference>
<reference evidence="3" key="1">
    <citation type="submission" date="2021-10" db="EMBL/GenBank/DDBJ databases">
        <title>Streptomonospora sp. nov., isolated from mangrove soil.</title>
        <authorList>
            <person name="Chen X."/>
            <person name="Ge X."/>
            <person name="Liu W."/>
        </authorList>
    </citation>
    <scope>NUCLEOTIDE SEQUENCE</scope>
    <source>
        <strain evidence="3">S1-112</strain>
    </source>
</reference>
<evidence type="ECO:0000313" key="4">
    <source>
        <dbReference type="Proteomes" id="UP001140076"/>
    </source>
</evidence>
<dbReference type="RefSeq" id="WP_270074710.1">
    <property type="nucleotide sequence ID" value="NZ_JAJAQC010000057.1"/>
</dbReference>
<name>A0A9X3SJL1_9ACTN</name>
<dbReference type="Gene3D" id="1.50.10.10">
    <property type="match status" value="1"/>
</dbReference>